<dbReference type="EMBL" id="JACGWM010000009">
    <property type="protein sequence ID" value="KAL0352327.1"/>
    <property type="molecule type" value="Genomic_DNA"/>
</dbReference>
<dbReference type="PANTHER" id="PTHR37984">
    <property type="entry name" value="PROTEIN CBG26694"/>
    <property type="match status" value="1"/>
</dbReference>
<accession>A0AAW2P8V2</accession>
<evidence type="ECO:0000259" key="1">
    <source>
        <dbReference type="PROSITE" id="PS50994"/>
    </source>
</evidence>
<dbReference type="InterPro" id="IPR041588">
    <property type="entry name" value="Integrase_H2C2"/>
</dbReference>
<name>A0AAW2P8V2_9LAMI</name>
<organism evidence="2">
    <name type="scientific">Sesamum calycinum</name>
    <dbReference type="NCBI Taxonomy" id="2727403"/>
    <lineage>
        <taxon>Eukaryota</taxon>
        <taxon>Viridiplantae</taxon>
        <taxon>Streptophyta</taxon>
        <taxon>Embryophyta</taxon>
        <taxon>Tracheophyta</taxon>
        <taxon>Spermatophyta</taxon>
        <taxon>Magnoliopsida</taxon>
        <taxon>eudicotyledons</taxon>
        <taxon>Gunneridae</taxon>
        <taxon>Pentapetalae</taxon>
        <taxon>asterids</taxon>
        <taxon>lamiids</taxon>
        <taxon>Lamiales</taxon>
        <taxon>Pedaliaceae</taxon>
        <taxon>Sesamum</taxon>
    </lineage>
</organism>
<protein>
    <recommendedName>
        <fullName evidence="1">Integrase catalytic domain-containing protein</fullName>
    </recommendedName>
</protein>
<dbReference type="Gene3D" id="3.30.420.10">
    <property type="entry name" value="Ribonuclease H-like superfamily/Ribonuclease H"/>
    <property type="match status" value="1"/>
</dbReference>
<dbReference type="GO" id="GO:0015074">
    <property type="term" value="P:DNA integration"/>
    <property type="evidence" value="ECO:0007669"/>
    <property type="project" value="InterPro"/>
</dbReference>
<reference evidence="2" key="1">
    <citation type="submission" date="2020-06" db="EMBL/GenBank/DDBJ databases">
        <authorList>
            <person name="Li T."/>
            <person name="Hu X."/>
            <person name="Zhang T."/>
            <person name="Song X."/>
            <person name="Zhang H."/>
            <person name="Dai N."/>
            <person name="Sheng W."/>
            <person name="Hou X."/>
            <person name="Wei L."/>
        </authorList>
    </citation>
    <scope>NUCLEOTIDE SEQUENCE</scope>
    <source>
        <strain evidence="2">KEN8</strain>
        <tissue evidence="2">Leaf</tissue>
    </source>
</reference>
<comment type="caution">
    <text evidence="2">The sequence shown here is derived from an EMBL/GenBank/DDBJ whole genome shotgun (WGS) entry which is preliminary data.</text>
</comment>
<dbReference type="InterPro" id="IPR012337">
    <property type="entry name" value="RNaseH-like_sf"/>
</dbReference>
<proteinExistence type="predicted"/>
<sequence length="221" mass="25565">MPEQEKWVTKLLGYSFGIHFKPVRENVVADALSCLSEASLVFLVVFFSEKGGFLYHRHRLFIPPQSGIASSLLHEFHSSLVGGHFETKTTLARLSGSFYWPDIYRLHRAPKTIVCDHDPIFISQFWKELFCLIETTLSYSSTYHPQIDGLTVVLNHCLEKYLRCFVSALPQTWTQFLPLVEFWYNTTFHSSIGMSSFEALYDWKPPTLVGYYPDKLEVRVP</sequence>
<dbReference type="PROSITE" id="PS50994">
    <property type="entry name" value="INTEGRASE"/>
    <property type="match status" value="1"/>
</dbReference>
<dbReference type="AlphaFoldDB" id="A0AAW2P8V2"/>
<dbReference type="InterPro" id="IPR036397">
    <property type="entry name" value="RNaseH_sf"/>
</dbReference>
<dbReference type="PANTHER" id="PTHR37984:SF5">
    <property type="entry name" value="PROTEIN NYNRIN-LIKE"/>
    <property type="match status" value="1"/>
</dbReference>
<dbReference type="InterPro" id="IPR001584">
    <property type="entry name" value="Integrase_cat-core"/>
</dbReference>
<dbReference type="InterPro" id="IPR050951">
    <property type="entry name" value="Retrovirus_Pol_polyprotein"/>
</dbReference>
<dbReference type="GO" id="GO:0003676">
    <property type="term" value="F:nucleic acid binding"/>
    <property type="evidence" value="ECO:0007669"/>
    <property type="project" value="InterPro"/>
</dbReference>
<gene>
    <name evidence="2" type="ORF">Scaly_1621400</name>
</gene>
<evidence type="ECO:0000313" key="2">
    <source>
        <dbReference type="EMBL" id="KAL0352327.1"/>
    </source>
</evidence>
<reference evidence="2" key="2">
    <citation type="journal article" date="2024" name="Plant">
        <title>Genomic evolution and insights into agronomic trait innovations of Sesamum species.</title>
        <authorList>
            <person name="Miao H."/>
            <person name="Wang L."/>
            <person name="Qu L."/>
            <person name="Liu H."/>
            <person name="Sun Y."/>
            <person name="Le M."/>
            <person name="Wang Q."/>
            <person name="Wei S."/>
            <person name="Zheng Y."/>
            <person name="Lin W."/>
            <person name="Duan Y."/>
            <person name="Cao H."/>
            <person name="Xiong S."/>
            <person name="Wang X."/>
            <person name="Wei L."/>
            <person name="Li C."/>
            <person name="Ma Q."/>
            <person name="Ju M."/>
            <person name="Zhao R."/>
            <person name="Li G."/>
            <person name="Mu C."/>
            <person name="Tian Q."/>
            <person name="Mei H."/>
            <person name="Zhang T."/>
            <person name="Gao T."/>
            <person name="Zhang H."/>
        </authorList>
    </citation>
    <scope>NUCLEOTIDE SEQUENCE</scope>
    <source>
        <strain evidence="2">KEN8</strain>
    </source>
</reference>
<dbReference type="SUPFAM" id="SSF53098">
    <property type="entry name" value="Ribonuclease H-like"/>
    <property type="match status" value="1"/>
</dbReference>
<dbReference type="Pfam" id="PF17921">
    <property type="entry name" value="Integrase_H2C2"/>
    <property type="match status" value="1"/>
</dbReference>
<feature type="domain" description="Integrase catalytic" evidence="1">
    <location>
        <begin position="18"/>
        <end position="204"/>
    </location>
</feature>